<keyword evidence="1" id="KW-0677">Repeat</keyword>
<dbReference type="Gene3D" id="3.40.390.10">
    <property type="entry name" value="Collagenase (Catalytic Domain)"/>
    <property type="match status" value="1"/>
</dbReference>
<accession>A0A098S4H5</accession>
<reference evidence="5 6" key="1">
    <citation type="journal article" date="2014" name="Int. J. Syst. Evol. Microbiol.">
        <title>Phaeodactylibacter xiamenensis gen. nov., sp. nov., a member of the family Saprospiraceae isolated from the marine alga Phaeodactylum tricornutum.</title>
        <authorList>
            <person name="Chen Z.Jr."/>
            <person name="Lei X."/>
            <person name="Lai Q."/>
            <person name="Li Y."/>
            <person name="Zhang B."/>
            <person name="Zhang J."/>
            <person name="Zhang H."/>
            <person name="Yang L."/>
            <person name="Zheng W."/>
            <person name="Tian Y."/>
            <person name="Yu Z."/>
            <person name="Xu H.Jr."/>
            <person name="Zheng T."/>
        </authorList>
    </citation>
    <scope>NUCLEOTIDE SEQUENCE [LARGE SCALE GENOMIC DNA]</scope>
    <source>
        <strain evidence="5 6">KD52</strain>
    </source>
</reference>
<evidence type="ECO:0008006" key="7">
    <source>
        <dbReference type="Google" id="ProtNLM"/>
    </source>
</evidence>
<dbReference type="EMBL" id="JPOS01000039">
    <property type="protein sequence ID" value="KGE87045.1"/>
    <property type="molecule type" value="Genomic_DNA"/>
</dbReference>
<name>A0A098S4H5_9BACT</name>
<keyword evidence="6" id="KW-1185">Reference proteome</keyword>
<feature type="domain" description="HYR" evidence="4">
    <location>
        <begin position="531"/>
        <end position="612"/>
    </location>
</feature>
<dbReference type="GO" id="GO:0004222">
    <property type="term" value="F:metalloendopeptidase activity"/>
    <property type="evidence" value="ECO:0007669"/>
    <property type="project" value="InterPro"/>
</dbReference>
<feature type="chain" id="PRO_5001947596" description="HYR domain-containing protein" evidence="2">
    <location>
        <begin position="19"/>
        <end position="1068"/>
    </location>
</feature>
<comment type="caution">
    <text evidence="5">The sequence shown here is derived from an EMBL/GenBank/DDBJ whole genome shotgun (WGS) entry which is preliminary data.</text>
</comment>
<proteinExistence type="predicted"/>
<dbReference type="PROSITE" id="PS50825">
    <property type="entry name" value="HYR"/>
    <property type="match status" value="1"/>
</dbReference>
<protein>
    <recommendedName>
        <fullName evidence="7">HYR domain-containing protein</fullName>
    </recommendedName>
</protein>
<dbReference type="AlphaFoldDB" id="A0A098S4H5"/>
<dbReference type="OrthoDB" id="9805017at2"/>
<dbReference type="PROSITE" id="PS50215">
    <property type="entry name" value="ADAM_MEPRO"/>
    <property type="match status" value="1"/>
</dbReference>
<feature type="signal peptide" evidence="2">
    <location>
        <begin position="1"/>
        <end position="18"/>
    </location>
</feature>
<evidence type="ECO:0000313" key="5">
    <source>
        <dbReference type="EMBL" id="KGE87045.1"/>
    </source>
</evidence>
<dbReference type="Gene3D" id="2.60.120.380">
    <property type="match status" value="1"/>
</dbReference>
<evidence type="ECO:0000256" key="1">
    <source>
        <dbReference type="ARBA" id="ARBA00022737"/>
    </source>
</evidence>
<sequence>MRIQFTFLLLLILPNLYAQDKGSPLQIEGTPVSLETDALERTFSNYEVFRLDISPMVVNRETKGGLHVALQLGNAHNWNVQLHPAPLFKPGFKYKVLTERGITYQTPPQNAIFKGRFTSQDAGMVRMSIHESYIRGVLKSRDAEYYIEPLSVFLKGANPAHYVVYQASDVLKDPELHCGMSEAREHAPKKETPTDSPTRMMDPCVKEVELALAGAFDMVTKFGSVNAVQNHILDITNIMEGLYTPFNIDYVIVDMVIPASSGADPWSGSAFMDILLPDFATWGNTAGNFATHDIGQLWVARNVFRGSEAEPEFGLIGRADGLGVVCTGDRYNVCEDFNPALSCLSSLSAHEIGHLWNGLHSLATENVTIMSAFIVCAATEFTADNTNNIQSHIDSRGCLSDCVVPDNDLCANAIPVECGRNYSGNTINATENDAPMACTGGGTPNEGVWYRFSGNGQIVTVSTAGSAFDTQINIYSGNCGALICEAGDDDGGSGSTSEATFCTAAGTDYWIYVDGFGGDEGYFLLTVTCEDDITPPSISCPSNLVLSNDTGDCGAIVNYVAATASDFCGIASVTYSQSSGTFFPVGTTTVTATATDNSNLKSDCSFTITVNDTEDPVALCQDVEVYLNSDGEGSITTAQVNDGSSDNCGIKSVSLDKVDFDCDDLDDNTVTLTVTDDSDNTDQCEATVTVIDDIPPVAVCLNSTVEIQWDGFYTLQESDVFDAINSFDNCFITEVDFPATVFDCDDKFMTFEFPVTISDQSGNTDDCTASVYVDVSNALPPQWSTGSIGNSSNTYAFDPCSKPAPEDGDYTLTSTGRTTPDNNFDNMGYMYQPLCGNSGMQFKVEDVDNGYVGLMMRESGNPGSKMAGVFSNLTSLLRWHTRYQTGGNANSILLYKPFPYWLRLVRQGNWIRGYFSQYGTNWQLIHQVYLPMNNCIGVGVAVYTTDPNGTAEAVVSHVSTVTNPIFLNGGHTPQGISMENPEGQLSMQAYPNPASEELFIELETREDLPVTYQLYNALGQAMQTQEQESSKTTARWDISQLRPGTYLMEARLENGQRQVIRFVKANRP</sequence>
<dbReference type="PANTHER" id="PTHR24273:SF32">
    <property type="entry name" value="HYALIN"/>
    <property type="match status" value="1"/>
</dbReference>
<evidence type="ECO:0000313" key="6">
    <source>
        <dbReference type="Proteomes" id="UP000029736"/>
    </source>
</evidence>
<dbReference type="Pfam" id="PF02494">
    <property type="entry name" value="HYR"/>
    <property type="match status" value="1"/>
</dbReference>
<dbReference type="Proteomes" id="UP000029736">
    <property type="component" value="Unassembled WGS sequence"/>
</dbReference>
<dbReference type="STRING" id="1524460.IX84_18705"/>
<dbReference type="InterPro" id="IPR024079">
    <property type="entry name" value="MetalloPept_cat_dom_sf"/>
</dbReference>
<feature type="domain" description="Peptidase M12B" evidence="3">
    <location>
        <begin position="206"/>
        <end position="423"/>
    </location>
</feature>
<keyword evidence="2" id="KW-0732">Signal</keyword>
<dbReference type="PANTHER" id="PTHR24273">
    <property type="entry name" value="FI04643P-RELATED"/>
    <property type="match status" value="1"/>
</dbReference>
<dbReference type="SUPFAM" id="SSF55486">
    <property type="entry name" value="Metalloproteases ('zincins'), catalytic domain"/>
    <property type="match status" value="1"/>
</dbReference>
<evidence type="ECO:0000256" key="2">
    <source>
        <dbReference type="SAM" id="SignalP"/>
    </source>
</evidence>
<dbReference type="Gene3D" id="2.60.120.200">
    <property type="match status" value="1"/>
</dbReference>
<evidence type="ECO:0000259" key="3">
    <source>
        <dbReference type="PROSITE" id="PS50215"/>
    </source>
</evidence>
<dbReference type="Pfam" id="PF18962">
    <property type="entry name" value="Por_Secre_tail"/>
    <property type="match status" value="1"/>
</dbReference>
<dbReference type="InterPro" id="IPR003410">
    <property type="entry name" value="HYR_dom"/>
</dbReference>
<dbReference type="GO" id="GO:0006508">
    <property type="term" value="P:proteolysis"/>
    <property type="evidence" value="ECO:0007669"/>
    <property type="project" value="InterPro"/>
</dbReference>
<dbReference type="InterPro" id="IPR026444">
    <property type="entry name" value="Secre_tail"/>
</dbReference>
<gene>
    <name evidence="5" type="ORF">IX84_18705</name>
</gene>
<organism evidence="5 6">
    <name type="scientific">Phaeodactylibacter xiamenensis</name>
    <dbReference type="NCBI Taxonomy" id="1524460"/>
    <lineage>
        <taxon>Bacteria</taxon>
        <taxon>Pseudomonadati</taxon>
        <taxon>Bacteroidota</taxon>
        <taxon>Saprospiria</taxon>
        <taxon>Saprospirales</taxon>
        <taxon>Haliscomenobacteraceae</taxon>
        <taxon>Phaeodactylibacter</taxon>
    </lineage>
</organism>
<dbReference type="RefSeq" id="WP_044223715.1">
    <property type="nucleotide sequence ID" value="NZ_JBKAGJ010000008.1"/>
</dbReference>
<dbReference type="NCBIfam" id="TIGR04183">
    <property type="entry name" value="Por_Secre_tail"/>
    <property type="match status" value="1"/>
</dbReference>
<dbReference type="InterPro" id="IPR001590">
    <property type="entry name" value="Peptidase_M12B"/>
</dbReference>
<evidence type="ECO:0000259" key="4">
    <source>
        <dbReference type="PROSITE" id="PS50825"/>
    </source>
</evidence>